<dbReference type="EnsemblPlants" id="Pp3c23_4090V3.2">
    <property type="protein sequence ID" value="Pp3c23_4090V3.2"/>
    <property type="gene ID" value="Pp3c23_4090"/>
</dbReference>
<keyword evidence="5" id="KW-1185">Reference proteome</keyword>
<feature type="compositionally biased region" description="Polar residues" evidence="2">
    <location>
        <begin position="14"/>
        <end position="32"/>
    </location>
</feature>
<dbReference type="AlphaFoldDB" id="A0A2K1II17"/>
<feature type="compositionally biased region" description="Basic and acidic residues" evidence="2">
    <location>
        <begin position="94"/>
        <end position="103"/>
    </location>
</feature>
<dbReference type="EMBL" id="ABEU02000023">
    <property type="protein sequence ID" value="PNR28915.1"/>
    <property type="molecule type" value="Genomic_DNA"/>
</dbReference>
<dbReference type="EnsemblPlants" id="Pp3c23_4090V3.1">
    <property type="protein sequence ID" value="Pp3c23_4090V3.1"/>
    <property type="gene ID" value="Pp3c23_4090"/>
</dbReference>
<keyword evidence="1" id="KW-0175">Coiled coil</keyword>
<sequence>MCYEGGIRIHGNGQCHSPSNGAVESEKLSTGTDLDESETDGPRSRSQRTWQDDVKTRSMGSQPLVSLEISRIVSTPSLSPSTQSPGYKSDSSSDTEHRSIESTEDKLAIQEKSQGKGILFVNHTSKGKTDQANPNDIGFEKPWEEPLLAGYNEEELDRLKAEDAKREALELAKVEERELLRQLRELQDLAHCVISKASPRKTIKNSKLKKLLHKTGMSAVFRFLKNPFIFFRPKKEEYPGYNPDALSTKKKVAIPKKRSRLSETSVIFGIPSATTNANLETMREGSKLAQSKPVAMQFATVVSTQRDVEPWTREQYLRKNDRIPDRSNNLKKDDDEFGGIEGNNLMNPAYGNGVVSDYDTDSD</sequence>
<proteinExistence type="predicted"/>
<reference evidence="3 5" key="2">
    <citation type="journal article" date="2018" name="Plant J.">
        <title>The Physcomitrella patens chromosome-scale assembly reveals moss genome structure and evolution.</title>
        <authorList>
            <person name="Lang D."/>
            <person name="Ullrich K.K."/>
            <person name="Murat F."/>
            <person name="Fuchs J."/>
            <person name="Jenkins J."/>
            <person name="Haas F.B."/>
            <person name="Piednoel M."/>
            <person name="Gundlach H."/>
            <person name="Van Bel M."/>
            <person name="Meyberg R."/>
            <person name="Vives C."/>
            <person name="Morata J."/>
            <person name="Symeonidi A."/>
            <person name="Hiss M."/>
            <person name="Muchero W."/>
            <person name="Kamisugi Y."/>
            <person name="Saleh O."/>
            <person name="Blanc G."/>
            <person name="Decker E.L."/>
            <person name="van Gessel N."/>
            <person name="Grimwood J."/>
            <person name="Hayes R.D."/>
            <person name="Graham S.W."/>
            <person name="Gunter L.E."/>
            <person name="McDaniel S.F."/>
            <person name="Hoernstein S.N.W."/>
            <person name="Larsson A."/>
            <person name="Li F.W."/>
            <person name="Perroud P.F."/>
            <person name="Phillips J."/>
            <person name="Ranjan P."/>
            <person name="Rokshar D.S."/>
            <person name="Rothfels C.J."/>
            <person name="Schneider L."/>
            <person name="Shu S."/>
            <person name="Stevenson D.W."/>
            <person name="Thummler F."/>
            <person name="Tillich M."/>
            <person name="Villarreal Aguilar J.C."/>
            <person name="Widiez T."/>
            <person name="Wong G.K."/>
            <person name="Wymore A."/>
            <person name="Zhang Y."/>
            <person name="Zimmer A.D."/>
            <person name="Quatrano R.S."/>
            <person name="Mayer K.F.X."/>
            <person name="Goodstein D."/>
            <person name="Casacuberta J.M."/>
            <person name="Vandepoele K."/>
            <person name="Reski R."/>
            <person name="Cuming A.C."/>
            <person name="Tuskan G.A."/>
            <person name="Maumus F."/>
            <person name="Salse J."/>
            <person name="Schmutz J."/>
            <person name="Rensing S.A."/>
        </authorList>
    </citation>
    <scope>NUCLEOTIDE SEQUENCE [LARGE SCALE GENOMIC DNA]</scope>
    <source>
        <strain evidence="4 5">cv. Gransden 2004</strain>
    </source>
</reference>
<feature type="region of interest" description="Disordered" evidence="2">
    <location>
        <begin position="11"/>
        <end position="103"/>
    </location>
</feature>
<accession>A0A2K1II17</accession>
<feature type="coiled-coil region" evidence="1">
    <location>
        <begin position="152"/>
        <end position="189"/>
    </location>
</feature>
<dbReference type="Gramene" id="Pp3c23_4090V3.2">
    <property type="protein sequence ID" value="Pp3c23_4090V3.2"/>
    <property type="gene ID" value="Pp3c23_4090"/>
</dbReference>
<evidence type="ECO:0000313" key="3">
    <source>
        <dbReference type="EMBL" id="PNR28915.1"/>
    </source>
</evidence>
<evidence type="ECO:0000313" key="5">
    <source>
        <dbReference type="Proteomes" id="UP000006727"/>
    </source>
</evidence>
<reference evidence="4" key="3">
    <citation type="submission" date="2020-12" db="UniProtKB">
        <authorList>
            <consortium name="EnsemblPlants"/>
        </authorList>
    </citation>
    <scope>IDENTIFICATION</scope>
</reference>
<dbReference type="Proteomes" id="UP000006727">
    <property type="component" value="Chromosome 23"/>
</dbReference>
<evidence type="ECO:0000256" key="2">
    <source>
        <dbReference type="SAM" id="MobiDB-lite"/>
    </source>
</evidence>
<name>A0A2K1II17_PHYPA</name>
<feature type="compositionally biased region" description="Basic and acidic residues" evidence="2">
    <location>
        <begin position="319"/>
        <end position="334"/>
    </location>
</feature>
<feature type="region of interest" description="Disordered" evidence="2">
    <location>
        <begin position="319"/>
        <end position="363"/>
    </location>
</feature>
<dbReference type="InParanoid" id="A0A2K1II17"/>
<evidence type="ECO:0000313" key="4">
    <source>
        <dbReference type="EnsemblPlants" id="Pp3c23_4090V3.1"/>
    </source>
</evidence>
<dbReference type="PaxDb" id="3218-PP1S16_79V6.1"/>
<protein>
    <submittedName>
        <fullName evidence="3 4">Uncharacterized protein</fullName>
    </submittedName>
</protein>
<gene>
    <name evidence="3" type="ORF">PHYPA_027607</name>
</gene>
<dbReference type="Gramene" id="Pp3c23_4090V3.1">
    <property type="protein sequence ID" value="Pp3c23_4090V3.1"/>
    <property type="gene ID" value="Pp3c23_4090"/>
</dbReference>
<reference evidence="3 5" key="1">
    <citation type="journal article" date="2008" name="Science">
        <title>The Physcomitrella genome reveals evolutionary insights into the conquest of land by plants.</title>
        <authorList>
            <person name="Rensing S."/>
            <person name="Lang D."/>
            <person name="Zimmer A."/>
            <person name="Terry A."/>
            <person name="Salamov A."/>
            <person name="Shapiro H."/>
            <person name="Nishiyama T."/>
            <person name="Perroud P.-F."/>
            <person name="Lindquist E."/>
            <person name="Kamisugi Y."/>
            <person name="Tanahashi T."/>
            <person name="Sakakibara K."/>
            <person name="Fujita T."/>
            <person name="Oishi K."/>
            <person name="Shin-I T."/>
            <person name="Kuroki Y."/>
            <person name="Toyoda A."/>
            <person name="Suzuki Y."/>
            <person name="Hashimoto A."/>
            <person name="Yamaguchi K."/>
            <person name="Sugano A."/>
            <person name="Kohara Y."/>
            <person name="Fujiyama A."/>
            <person name="Anterola A."/>
            <person name="Aoki S."/>
            <person name="Ashton N."/>
            <person name="Barbazuk W.B."/>
            <person name="Barker E."/>
            <person name="Bennetzen J."/>
            <person name="Bezanilla M."/>
            <person name="Blankenship R."/>
            <person name="Cho S.H."/>
            <person name="Dutcher S."/>
            <person name="Estelle M."/>
            <person name="Fawcett J.A."/>
            <person name="Gundlach H."/>
            <person name="Hanada K."/>
            <person name="Heyl A."/>
            <person name="Hicks K.A."/>
            <person name="Hugh J."/>
            <person name="Lohr M."/>
            <person name="Mayer K."/>
            <person name="Melkozernov A."/>
            <person name="Murata T."/>
            <person name="Nelson D."/>
            <person name="Pils B."/>
            <person name="Prigge M."/>
            <person name="Reiss B."/>
            <person name="Renner T."/>
            <person name="Rombauts S."/>
            <person name="Rushton P."/>
            <person name="Sanderfoot A."/>
            <person name="Schween G."/>
            <person name="Shiu S.-H."/>
            <person name="Stueber K."/>
            <person name="Theodoulou F.L."/>
            <person name="Tu H."/>
            <person name="Van de Peer Y."/>
            <person name="Verrier P.J."/>
            <person name="Waters E."/>
            <person name="Wood A."/>
            <person name="Yang L."/>
            <person name="Cove D."/>
            <person name="Cuming A."/>
            <person name="Hasebe M."/>
            <person name="Lucas S."/>
            <person name="Mishler D.B."/>
            <person name="Reski R."/>
            <person name="Grigoriev I."/>
            <person name="Quatrano R.S."/>
            <person name="Boore J.L."/>
        </authorList>
    </citation>
    <scope>NUCLEOTIDE SEQUENCE [LARGE SCALE GENOMIC DNA]</scope>
    <source>
        <strain evidence="4 5">cv. Gransden 2004</strain>
    </source>
</reference>
<evidence type="ECO:0000256" key="1">
    <source>
        <dbReference type="SAM" id="Coils"/>
    </source>
</evidence>
<feature type="compositionally biased region" description="Low complexity" evidence="2">
    <location>
        <begin position="74"/>
        <end position="85"/>
    </location>
</feature>
<organism evidence="3">
    <name type="scientific">Physcomitrium patens</name>
    <name type="common">Spreading-leaved earth moss</name>
    <name type="synonym">Physcomitrella patens</name>
    <dbReference type="NCBI Taxonomy" id="3218"/>
    <lineage>
        <taxon>Eukaryota</taxon>
        <taxon>Viridiplantae</taxon>
        <taxon>Streptophyta</taxon>
        <taxon>Embryophyta</taxon>
        <taxon>Bryophyta</taxon>
        <taxon>Bryophytina</taxon>
        <taxon>Bryopsida</taxon>
        <taxon>Funariidae</taxon>
        <taxon>Funariales</taxon>
        <taxon>Funariaceae</taxon>
        <taxon>Physcomitrium</taxon>
    </lineage>
</organism>